<feature type="domain" description="Myb-like DNA-binding" evidence="2">
    <location>
        <begin position="19"/>
        <end position="43"/>
    </location>
</feature>
<dbReference type="AlphaFoldDB" id="A0A225ART0"/>
<dbReference type="OrthoDB" id="5353914at2759"/>
<dbReference type="InterPro" id="IPR054505">
    <property type="entry name" value="Myb_DNA-bind_8"/>
</dbReference>
<protein>
    <recommendedName>
        <fullName evidence="2">Myb-like DNA-binding domain-containing protein</fullName>
    </recommendedName>
</protein>
<dbReference type="Pfam" id="PF22980">
    <property type="entry name" value="Myb_DNA-bind_8"/>
    <property type="match status" value="1"/>
</dbReference>
<keyword evidence="4" id="KW-1185">Reference proteome</keyword>
<gene>
    <name evidence="3" type="ORF">UA08_00729</name>
</gene>
<accession>A0A225ART0</accession>
<proteinExistence type="predicted"/>
<reference evidence="3 4" key="1">
    <citation type="submission" date="2015-06" db="EMBL/GenBank/DDBJ databases">
        <title>Talaromyces atroroseus IBT 11181 draft genome.</title>
        <authorList>
            <person name="Rasmussen K.B."/>
            <person name="Rasmussen S."/>
            <person name="Petersen B."/>
            <person name="Sicheritz-Ponten T."/>
            <person name="Mortensen U.H."/>
            <person name="Thrane U."/>
        </authorList>
    </citation>
    <scope>NUCLEOTIDE SEQUENCE [LARGE SCALE GENOMIC DNA]</scope>
    <source>
        <strain evidence="3 4">IBT 11181</strain>
    </source>
</reference>
<dbReference type="STRING" id="1441469.A0A225ART0"/>
<sequence>MAARANVTDDEHIVFLLSNVAKECQIVSVGAAAKRFSRLNKKYCDGAAATDNHENGSAEDTAQSKPAPKTATTKKANASGKGALKAEKASKSAPATAPLATGVTKKRSSNKKSQFTTAPDDQLIKSEEGLEDEPEDMSAFFNAGMAPYL</sequence>
<evidence type="ECO:0000313" key="3">
    <source>
        <dbReference type="EMBL" id="OKL64282.1"/>
    </source>
</evidence>
<name>A0A225ART0_TALAT</name>
<dbReference type="RefSeq" id="XP_020124403.1">
    <property type="nucleotide sequence ID" value="XM_020260567.1"/>
</dbReference>
<comment type="caution">
    <text evidence="3">The sequence shown here is derived from an EMBL/GenBank/DDBJ whole genome shotgun (WGS) entry which is preliminary data.</text>
</comment>
<organism evidence="3 4">
    <name type="scientific">Talaromyces atroroseus</name>
    <dbReference type="NCBI Taxonomy" id="1441469"/>
    <lineage>
        <taxon>Eukaryota</taxon>
        <taxon>Fungi</taxon>
        <taxon>Dikarya</taxon>
        <taxon>Ascomycota</taxon>
        <taxon>Pezizomycotina</taxon>
        <taxon>Eurotiomycetes</taxon>
        <taxon>Eurotiomycetidae</taxon>
        <taxon>Eurotiales</taxon>
        <taxon>Trichocomaceae</taxon>
        <taxon>Talaromyces</taxon>
        <taxon>Talaromyces sect. Trachyspermi</taxon>
    </lineage>
</organism>
<dbReference type="EMBL" id="LFMY01000001">
    <property type="protein sequence ID" value="OKL64282.1"/>
    <property type="molecule type" value="Genomic_DNA"/>
</dbReference>
<dbReference type="Proteomes" id="UP000214365">
    <property type="component" value="Unassembled WGS sequence"/>
</dbReference>
<evidence type="ECO:0000313" key="4">
    <source>
        <dbReference type="Proteomes" id="UP000214365"/>
    </source>
</evidence>
<feature type="compositionally biased region" description="Low complexity" evidence="1">
    <location>
        <begin position="61"/>
        <end position="83"/>
    </location>
</feature>
<evidence type="ECO:0000256" key="1">
    <source>
        <dbReference type="SAM" id="MobiDB-lite"/>
    </source>
</evidence>
<dbReference type="GeneID" id="31000484"/>
<evidence type="ECO:0000259" key="2">
    <source>
        <dbReference type="Pfam" id="PF22980"/>
    </source>
</evidence>
<feature type="region of interest" description="Disordered" evidence="1">
    <location>
        <begin position="47"/>
        <end position="149"/>
    </location>
</feature>